<proteinExistence type="predicted"/>
<organism evidence="2 3">
    <name type="scientific">Nocardiopsis composta</name>
    <dbReference type="NCBI Taxonomy" id="157465"/>
    <lineage>
        <taxon>Bacteria</taxon>
        <taxon>Bacillati</taxon>
        <taxon>Actinomycetota</taxon>
        <taxon>Actinomycetes</taxon>
        <taxon>Streptosporangiales</taxon>
        <taxon>Nocardiopsidaceae</taxon>
        <taxon>Nocardiopsis</taxon>
    </lineage>
</organism>
<name>A0A7W8QN70_9ACTN</name>
<keyword evidence="1" id="KW-1133">Transmembrane helix</keyword>
<comment type="caution">
    <text evidence="2">The sequence shown here is derived from an EMBL/GenBank/DDBJ whole genome shotgun (WGS) entry which is preliminary data.</text>
</comment>
<sequence length="144" mass="14800">MGRHRNDPRGAGQVAAIAAAVALFVVLVALGGFFLYNSLPGNASPAQPSAPAADSAEEVGEGDDSVLYIKVVGDSSDVLVRIPGGEVLTDTTMTQGQYLSYDHDAMDVTVSDPEAVDVYVNGELKDLSEAEAGKSFLVENGAAG</sequence>
<keyword evidence="1" id="KW-0472">Membrane</keyword>
<evidence type="ECO:0000256" key="1">
    <source>
        <dbReference type="SAM" id="Phobius"/>
    </source>
</evidence>
<evidence type="ECO:0000313" key="3">
    <source>
        <dbReference type="Proteomes" id="UP000572635"/>
    </source>
</evidence>
<accession>A0A7W8QN70</accession>
<evidence type="ECO:0008006" key="4">
    <source>
        <dbReference type="Google" id="ProtNLM"/>
    </source>
</evidence>
<feature type="transmembrane region" description="Helical" evidence="1">
    <location>
        <begin position="12"/>
        <end position="36"/>
    </location>
</feature>
<dbReference type="EMBL" id="JACHDB010000001">
    <property type="protein sequence ID" value="MBB5433430.1"/>
    <property type="molecule type" value="Genomic_DNA"/>
</dbReference>
<keyword evidence="1" id="KW-0812">Transmembrane</keyword>
<dbReference type="AlphaFoldDB" id="A0A7W8QN70"/>
<evidence type="ECO:0000313" key="2">
    <source>
        <dbReference type="EMBL" id="MBB5433430.1"/>
    </source>
</evidence>
<protein>
    <recommendedName>
        <fullName evidence="4">DUF4115 domain-containing protein</fullName>
    </recommendedName>
</protein>
<gene>
    <name evidence="2" type="ORF">HDA36_003514</name>
</gene>
<reference evidence="2 3" key="1">
    <citation type="submission" date="2020-08" db="EMBL/GenBank/DDBJ databases">
        <title>Sequencing the genomes of 1000 actinobacteria strains.</title>
        <authorList>
            <person name="Klenk H.-P."/>
        </authorList>
    </citation>
    <scope>NUCLEOTIDE SEQUENCE [LARGE SCALE GENOMIC DNA]</scope>
    <source>
        <strain evidence="2 3">DSM 44551</strain>
    </source>
</reference>
<dbReference type="Proteomes" id="UP000572635">
    <property type="component" value="Unassembled WGS sequence"/>
</dbReference>
<keyword evidence="3" id="KW-1185">Reference proteome</keyword>